<keyword evidence="3" id="KW-1003">Cell membrane</keyword>
<dbReference type="GO" id="GO:0005886">
    <property type="term" value="C:plasma membrane"/>
    <property type="evidence" value="ECO:0007669"/>
    <property type="project" value="UniProtKB-SubCell"/>
</dbReference>
<accession>K0AXD4</accession>
<dbReference type="KEGG" id="cad:Curi_c03410"/>
<dbReference type="eggNOG" id="COG0697">
    <property type="taxonomic scope" value="Bacteria"/>
</dbReference>
<proteinExistence type="inferred from homology"/>
<gene>
    <name evidence="8" type="ordered locus">Curi_c03410</name>
</gene>
<reference evidence="8 9" key="1">
    <citation type="journal article" date="2012" name="PLoS ONE">
        <title>The purine-utilizing bacterium Clostridium acidurici 9a: a genome-guided metabolic reconsideration.</title>
        <authorList>
            <person name="Hartwich K."/>
            <person name="Poehlein A."/>
            <person name="Daniel R."/>
        </authorList>
    </citation>
    <scope>NUCLEOTIDE SEQUENCE [LARGE SCALE GENOMIC DNA]</scope>
    <source>
        <strain evidence="9">ATCC 7906 / DSM 604 / BCRC 14475 / CIP 104303 / KCTC 5404 / NCIMB 10678 / 9a</strain>
    </source>
</reference>
<keyword evidence="5" id="KW-1133">Transmembrane helix</keyword>
<comment type="subcellular location">
    <subcellularLocation>
        <location evidence="1">Cell membrane</location>
        <topology evidence="1">Multi-pass membrane protein</topology>
    </subcellularLocation>
</comment>
<dbReference type="PANTHER" id="PTHR32322">
    <property type="entry name" value="INNER MEMBRANE TRANSPORTER"/>
    <property type="match status" value="1"/>
</dbReference>
<evidence type="ECO:0000256" key="1">
    <source>
        <dbReference type="ARBA" id="ARBA00004651"/>
    </source>
</evidence>
<dbReference type="HOGENOM" id="CLU_033863_4_1_9"/>
<dbReference type="RefSeq" id="WP_014966554.1">
    <property type="nucleotide sequence ID" value="NC_018664.1"/>
</dbReference>
<dbReference type="SUPFAM" id="SSF103481">
    <property type="entry name" value="Multidrug resistance efflux transporter EmrE"/>
    <property type="match status" value="2"/>
</dbReference>
<feature type="domain" description="EamA" evidence="7">
    <location>
        <begin position="9"/>
        <end position="142"/>
    </location>
</feature>
<dbReference type="Proteomes" id="UP000006094">
    <property type="component" value="Chromosome"/>
</dbReference>
<keyword evidence="6" id="KW-0472">Membrane</keyword>
<sequence length="314" mass="34889">MVTKNKRSLAIISAIFTTILWGLSFLSIKTSVKVVPPMTLGFSRFLIASLVLFIATKLMKTDLSVSKRDLPYLALAGLIGITLYFAFENNGVKILPASSASLITATVPIATLILESIFFKTKLSKVKVISIILSFIGVLLIVDIDFKNLSSVASHNYTKGYILMFGAVGCWVVYTLSTKKLYEKYSQLAVVFYQELFGTIFFIPFIFFEKTNLSDIDGVIVLNILYLGVFCSALGYCTYVYALGQLGASSTSLFINIIPLVAVVASFFILKESINITQILGGILIILSVYFVSFFRKRRKISIHRIKVFCKRNV</sequence>
<keyword evidence="4" id="KW-0812">Transmembrane</keyword>
<evidence type="ECO:0000259" key="7">
    <source>
        <dbReference type="Pfam" id="PF00892"/>
    </source>
</evidence>
<name>K0AXD4_GOTA9</name>
<feature type="domain" description="EamA" evidence="7">
    <location>
        <begin position="159"/>
        <end position="293"/>
    </location>
</feature>
<dbReference type="InterPro" id="IPR050638">
    <property type="entry name" value="AA-Vitamin_Transporters"/>
</dbReference>
<evidence type="ECO:0000256" key="4">
    <source>
        <dbReference type="ARBA" id="ARBA00022692"/>
    </source>
</evidence>
<protein>
    <submittedName>
        <fullName evidence="8">EamA-like drug/metabolite transporter</fullName>
    </submittedName>
</protein>
<evidence type="ECO:0000256" key="6">
    <source>
        <dbReference type="ARBA" id="ARBA00023136"/>
    </source>
</evidence>
<evidence type="ECO:0000256" key="3">
    <source>
        <dbReference type="ARBA" id="ARBA00022475"/>
    </source>
</evidence>
<dbReference type="Pfam" id="PF00892">
    <property type="entry name" value="EamA"/>
    <property type="match status" value="2"/>
</dbReference>
<comment type="similarity">
    <text evidence="2">Belongs to the EamA transporter family.</text>
</comment>
<evidence type="ECO:0000313" key="9">
    <source>
        <dbReference type="Proteomes" id="UP000006094"/>
    </source>
</evidence>
<dbReference type="InterPro" id="IPR037185">
    <property type="entry name" value="EmrE-like"/>
</dbReference>
<evidence type="ECO:0000256" key="5">
    <source>
        <dbReference type="ARBA" id="ARBA00022989"/>
    </source>
</evidence>
<keyword evidence="9" id="KW-1185">Reference proteome</keyword>
<dbReference type="EMBL" id="CP003326">
    <property type="protein sequence ID" value="AFS77417.1"/>
    <property type="molecule type" value="Genomic_DNA"/>
</dbReference>
<dbReference type="PANTHER" id="PTHR32322:SF18">
    <property type="entry name" value="S-ADENOSYLMETHIONINE_S-ADENOSYLHOMOCYSTEINE TRANSPORTER"/>
    <property type="match status" value="1"/>
</dbReference>
<dbReference type="OrthoDB" id="9805239at2"/>
<evidence type="ECO:0000313" key="8">
    <source>
        <dbReference type="EMBL" id="AFS77417.1"/>
    </source>
</evidence>
<organism evidence="8 9">
    <name type="scientific">Gottschalkia acidurici (strain ATCC 7906 / DSM 604 / BCRC 14475 / CIP 104303 / KCTC 5404 / NCIMB 10678 / 9a)</name>
    <name type="common">Clostridium acidurici</name>
    <dbReference type="NCBI Taxonomy" id="1128398"/>
    <lineage>
        <taxon>Bacteria</taxon>
        <taxon>Bacillati</taxon>
        <taxon>Bacillota</taxon>
        <taxon>Tissierellia</taxon>
        <taxon>Tissierellales</taxon>
        <taxon>Gottschalkiaceae</taxon>
        <taxon>Gottschalkia</taxon>
    </lineage>
</organism>
<evidence type="ECO:0000256" key="2">
    <source>
        <dbReference type="ARBA" id="ARBA00007362"/>
    </source>
</evidence>
<dbReference type="AlphaFoldDB" id="K0AXD4"/>
<dbReference type="InterPro" id="IPR000620">
    <property type="entry name" value="EamA_dom"/>
</dbReference>